<dbReference type="Gene3D" id="3.40.190.10">
    <property type="entry name" value="Periplasmic binding protein-like II"/>
    <property type="match status" value="1"/>
</dbReference>
<dbReference type="PANTHER" id="PTHR42928:SF5">
    <property type="entry name" value="BLR1237 PROTEIN"/>
    <property type="match status" value="1"/>
</dbReference>
<proteinExistence type="inferred from homology"/>
<feature type="signal peptide" evidence="2">
    <location>
        <begin position="1"/>
        <end position="21"/>
    </location>
</feature>
<gene>
    <name evidence="3" type="ORF">DCMF_09640</name>
</gene>
<dbReference type="KEGG" id="fwa:DCMF_09640"/>
<evidence type="ECO:0000256" key="2">
    <source>
        <dbReference type="SAM" id="SignalP"/>
    </source>
</evidence>
<dbReference type="SUPFAM" id="SSF53850">
    <property type="entry name" value="Periplasmic binding protein-like II"/>
    <property type="match status" value="1"/>
</dbReference>
<dbReference type="Gene3D" id="3.40.190.150">
    <property type="entry name" value="Bordetella uptake gene, domain 1"/>
    <property type="match status" value="1"/>
</dbReference>
<dbReference type="RefSeq" id="WP_148134243.1">
    <property type="nucleotide sequence ID" value="NZ_CP017634.1"/>
</dbReference>
<feature type="chain" id="PRO_5039721449" description="Tripartite tricarboxylate transporter substrate binding protein" evidence="2">
    <location>
        <begin position="22"/>
        <end position="337"/>
    </location>
</feature>
<dbReference type="EMBL" id="CP017634">
    <property type="protein sequence ID" value="ATW25003.1"/>
    <property type="molecule type" value="Genomic_DNA"/>
</dbReference>
<evidence type="ECO:0000313" key="3">
    <source>
        <dbReference type="EMBL" id="ATW25003.1"/>
    </source>
</evidence>
<dbReference type="PROSITE" id="PS51257">
    <property type="entry name" value="PROKAR_LIPOPROTEIN"/>
    <property type="match status" value="1"/>
</dbReference>
<dbReference type="Pfam" id="PF03401">
    <property type="entry name" value="TctC"/>
    <property type="match status" value="1"/>
</dbReference>
<dbReference type="AlphaFoldDB" id="A0A3G1KRA6"/>
<evidence type="ECO:0000313" key="4">
    <source>
        <dbReference type="Proteomes" id="UP000323521"/>
    </source>
</evidence>
<evidence type="ECO:0008006" key="5">
    <source>
        <dbReference type="Google" id="ProtNLM"/>
    </source>
</evidence>
<reference evidence="3 4" key="1">
    <citation type="submission" date="2016-10" db="EMBL/GenBank/DDBJ databases">
        <title>Complete Genome Sequence of Peptococcaceae strain DCMF.</title>
        <authorList>
            <person name="Edwards R.J."/>
            <person name="Holland S.I."/>
            <person name="Deshpande N.P."/>
            <person name="Wong Y.K."/>
            <person name="Ertan H."/>
            <person name="Manefield M."/>
            <person name="Russell T.L."/>
            <person name="Lee M.J."/>
        </authorList>
    </citation>
    <scope>NUCLEOTIDE SEQUENCE [LARGE SCALE GENOMIC DNA]</scope>
    <source>
        <strain evidence="3 4">DCMF</strain>
    </source>
</reference>
<dbReference type="InterPro" id="IPR042100">
    <property type="entry name" value="Bug_dom1"/>
</dbReference>
<accession>A0A3G1KRA6</accession>
<dbReference type="OrthoDB" id="8880247at2"/>
<keyword evidence="2" id="KW-0732">Signal</keyword>
<dbReference type="CDD" id="cd07012">
    <property type="entry name" value="PBP2_Bug_TTT"/>
    <property type="match status" value="1"/>
</dbReference>
<sequence>MKKRWIFSLMAVALVTLLATGCGTNQTTADSSTSDAKEFKFADPIKLVITHGVGGTVDTAARNIAPYLSKELGVAVVPENKEGSGGRIARAEVFKAKADGCTILMTGMPSLQLGELLFDGNYKTTDFTYIGNVTGGDSGVIFVNASSPVKSIDDLKKLGEEGKCSIATGGGFGSSDQLLSMMLRKTANIPHKFVPYGGDGEAVTAVLGNQVTAGFSSLSLVERFKDQVRVLAVYANDRVPSWPDAPTFKELGYADMLSDSEIGIVAPPGLPAEVAKVLSDALEKANADPEFLAWAKKSNTGLKPLNAEDYKKEALFVYDQLNKYLPDLKAEIANQKQ</sequence>
<dbReference type="PIRSF" id="PIRSF017082">
    <property type="entry name" value="YflP"/>
    <property type="match status" value="1"/>
</dbReference>
<dbReference type="InterPro" id="IPR005064">
    <property type="entry name" value="BUG"/>
</dbReference>
<evidence type="ECO:0000256" key="1">
    <source>
        <dbReference type="ARBA" id="ARBA00006987"/>
    </source>
</evidence>
<dbReference type="PANTHER" id="PTHR42928">
    <property type="entry name" value="TRICARBOXYLATE-BINDING PROTEIN"/>
    <property type="match status" value="1"/>
</dbReference>
<protein>
    <recommendedName>
        <fullName evidence="5">Tripartite tricarboxylate transporter substrate binding protein</fullName>
    </recommendedName>
</protein>
<comment type="similarity">
    <text evidence="1">Belongs to the UPF0065 (bug) family.</text>
</comment>
<organism evidence="3 4">
    <name type="scientific">Formimonas warabiya</name>
    <dbReference type="NCBI Taxonomy" id="1761012"/>
    <lineage>
        <taxon>Bacteria</taxon>
        <taxon>Bacillati</taxon>
        <taxon>Bacillota</taxon>
        <taxon>Clostridia</taxon>
        <taxon>Eubacteriales</taxon>
        <taxon>Peptococcaceae</taxon>
        <taxon>Candidatus Formimonas</taxon>
    </lineage>
</organism>
<keyword evidence="4" id="KW-1185">Reference proteome</keyword>
<name>A0A3G1KRA6_FORW1</name>
<dbReference type="Proteomes" id="UP000323521">
    <property type="component" value="Chromosome"/>
</dbReference>